<evidence type="ECO:0000256" key="3">
    <source>
        <dbReference type="ARBA" id="ARBA00010031"/>
    </source>
</evidence>
<keyword evidence="11" id="KW-0812">Transmembrane</keyword>
<evidence type="ECO:0000256" key="8">
    <source>
        <dbReference type="ARBA" id="ARBA00023288"/>
    </source>
</evidence>
<comment type="subcellular location">
    <subcellularLocation>
        <location evidence="1">Membrane</location>
        <topology evidence="1">Lipid-anchor</topology>
        <topology evidence="1">GPI-anchor</topology>
    </subcellularLocation>
    <subcellularLocation>
        <location evidence="2">Secreted</location>
    </subcellularLocation>
</comment>
<evidence type="ECO:0000256" key="1">
    <source>
        <dbReference type="ARBA" id="ARBA00004589"/>
    </source>
</evidence>
<sequence>LPRETAHLHPSISCPLFFFFFFFYTSSALNSPSYPIWSLINTAKMSGLSTTIMPFADLPTCAQQCGPLYDANGACVPPAVPEAAANVYDACFCSQANLQPFKTAATGVCDAAGCDAAGFSSIQAWYTSFCNSVAGGAATQSSSSPGSTSTSGSSKGSSNSGNGGDWLSNHWRWVVMLVILVVAIAGIWVGACIWRRRYLRRKDRMYELGKHAHQGPSGIIAGSGVNVNQAGIVNSPGQFMPGPSPAVYDEKPPKEKKKWIVNQRT</sequence>
<feature type="region of interest" description="Disordered" evidence="10">
    <location>
        <begin position="241"/>
        <end position="265"/>
    </location>
</feature>
<dbReference type="EMBL" id="LFIW01001626">
    <property type="protein sequence ID" value="KZL81535.1"/>
    <property type="molecule type" value="Genomic_DNA"/>
</dbReference>
<keyword evidence="5" id="KW-0325">Glycoprotein</keyword>
<comment type="caution">
    <text evidence="13">The sequence shown here is derived from an EMBL/GenBank/DDBJ whole genome shotgun (WGS) entry which is preliminary data.</text>
</comment>
<keyword evidence="4" id="KW-0964">Secreted</keyword>
<dbReference type="GO" id="GO:0098552">
    <property type="term" value="C:side of membrane"/>
    <property type="evidence" value="ECO:0007669"/>
    <property type="project" value="UniProtKB-KW"/>
</dbReference>
<evidence type="ECO:0000256" key="2">
    <source>
        <dbReference type="ARBA" id="ARBA00004613"/>
    </source>
</evidence>
<proteinExistence type="inferred from homology"/>
<reference evidence="13 14" key="1">
    <citation type="submission" date="2015-06" db="EMBL/GenBank/DDBJ databases">
        <title>Survival trade-offs in plant roots during colonization by closely related pathogenic and mutualistic fungi.</title>
        <authorList>
            <person name="Hacquard S."/>
            <person name="Kracher B."/>
            <person name="Hiruma K."/>
            <person name="Weinman A."/>
            <person name="Muench P."/>
            <person name="Garrido Oter R."/>
            <person name="Ver Loren van Themaat E."/>
            <person name="Dallerey J.-F."/>
            <person name="Damm U."/>
            <person name="Henrissat B."/>
            <person name="Lespinet O."/>
            <person name="Thon M."/>
            <person name="Kemen E."/>
            <person name="McHardy A.C."/>
            <person name="Schulze-Lefert P."/>
            <person name="O'Connell R.J."/>
        </authorList>
    </citation>
    <scope>NUCLEOTIDE SEQUENCE [LARGE SCALE GENOMIC DNA]</scope>
    <source>
        <strain evidence="13 14">MAFF 238704</strain>
    </source>
</reference>
<dbReference type="GO" id="GO:0046872">
    <property type="term" value="F:metal ion binding"/>
    <property type="evidence" value="ECO:0007669"/>
    <property type="project" value="UniProtKB-UniRule"/>
</dbReference>
<keyword evidence="9" id="KW-0349">Heme</keyword>
<evidence type="ECO:0000256" key="6">
    <source>
        <dbReference type="ARBA" id="ARBA00022729"/>
    </source>
</evidence>
<keyword evidence="11" id="KW-0472">Membrane</keyword>
<dbReference type="GO" id="GO:0005576">
    <property type="term" value="C:extracellular region"/>
    <property type="evidence" value="ECO:0007669"/>
    <property type="project" value="UniProtKB-SubCell"/>
</dbReference>
<organism evidence="13 14">
    <name type="scientific">Colletotrichum incanum</name>
    <name type="common">Soybean anthracnose fungus</name>
    <dbReference type="NCBI Taxonomy" id="1573173"/>
    <lineage>
        <taxon>Eukaryota</taxon>
        <taxon>Fungi</taxon>
        <taxon>Dikarya</taxon>
        <taxon>Ascomycota</taxon>
        <taxon>Pezizomycotina</taxon>
        <taxon>Sordariomycetes</taxon>
        <taxon>Hypocreomycetidae</taxon>
        <taxon>Glomerellales</taxon>
        <taxon>Glomerellaceae</taxon>
        <taxon>Colletotrichum</taxon>
        <taxon>Colletotrichum spaethianum species complex</taxon>
    </lineage>
</organism>
<evidence type="ECO:0000256" key="4">
    <source>
        <dbReference type="ARBA" id="ARBA00022525"/>
    </source>
</evidence>
<dbReference type="Proteomes" id="UP000076584">
    <property type="component" value="Unassembled WGS sequence"/>
</dbReference>
<protein>
    <submittedName>
        <fullName evidence="13">Integral membrane protein</fullName>
    </submittedName>
</protein>
<evidence type="ECO:0000256" key="7">
    <source>
        <dbReference type="ARBA" id="ARBA00023157"/>
    </source>
</evidence>
<evidence type="ECO:0000313" key="14">
    <source>
        <dbReference type="Proteomes" id="UP000076584"/>
    </source>
</evidence>
<keyword evidence="8" id="KW-0449">Lipoprotein</keyword>
<keyword evidence="7" id="KW-1015">Disulfide bond</keyword>
<keyword evidence="11" id="KW-1133">Transmembrane helix</keyword>
<evidence type="ECO:0000259" key="12">
    <source>
        <dbReference type="PROSITE" id="PS52012"/>
    </source>
</evidence>
<evidence type="ECO:0000313" key="13">
    <source>
        <dbReference type="EMBL" id="KZL81535.1"/>
    </source>
</evidence>
<feature type="binding site" description="axial binding residue" evidence="9">
    <location>
        <position position="89"/>
    </location>
    <ligand>
        <name>heme</name>
        <dbReference type="ChEBI" id="CHEBI:30413"/>
    </ligand>
    <ligandPart>
        <name>Fe</name>
        <dbReference type="ChEBI" id="CHEBI:18248"/>
    </ligandPart>
</feature>
<name>A0A161W3D2_COLIC</name>
<comment type="caution">
    <text evidence="9">Lacks conserved residue(s) required for the propagation of feature annotation.</text>
</comment>
<keyword evidence="14" id="KW-1185">Reference proteome</keyword>
<accession>A0A161W3D2</accession>
<feature type="transmembrane region" description="Helical" evidence="11">
    <location>
        <begin position="12"/>
        <end position="29"/>
    </location>
</feature>
<comment type="similarity">
    <text evidence="3">Belongs to the RBT5 family.</text>
</comment>
<feature type="region of interest" description="Disordered" evidence="10">
    <location>
        <begin position="138"/>
        <end position="162"/>
    </location>
</feature>
<dbReference type="InterPro" id="IPR008427">
    <property type="entry name" value="Extracellular_membr_CFEM_dom"/>
</dbReference>
<keyword evidence="9" id="KW-0479">Metal-binding</keyword>
<evidence type="ECO:0000256" key="10">
    <source>
        <dbReference type="SAM" id="MobiDB-lite"/>
    </source>
</evidence>
<feature type="domain" description="CFEM" evidence="12">
    <location>
        <begin position="31"/>
        <end position="159"/>
    </location>
</feature>
<dbReference type="PROSITE" id="PS52012">
    <property type="entry name" value="CFEM"/>
    <property type="match status" value="1"/>
</dbReference>
<keyword evidence="9" id="KW-0408">Iron</keyword>
<feature type="non-terminal residue" evidence="13">
    <location>
        <position position="1"/>
    </location>
</feature>
<keyword evidence="6" id="KW-0732">Signal</keyword>
<evidence type="ECO:0000256" key="9">
    <source>
        <dbReference type="PROSITE-ProRule" id="PRU01356"/>
    </source>
</evidence>
<evidence type="ECO:0000256" key="11">
    <source>
        <dbReference type="SAM" id="Phobius"/>
    </source>
</evidence>
<dbReference type="AlphaFoldDB" id="A0A161W3D2"/>
<feature type="transmembrane region" description="Helical" evidence="11">
    <location>
        <begin position="173"/>
        <end position="194"/>
    </location>
</feature>
<keyword evidence="5" id="KW-0336">GPI-anchor</keyword>
<evidence type="ECO:0000256" key="5">
    <source>
        <dbReference type="ARBA" id="ARBA00022622"/>
    </source>
</evidence>
<gene>
    <name evidence="13" type="ORF">CI238_07909</name>
</gene>